<dbReference type="EMBL" id="MHLI01000005">
    <property type="protein sequence ID" value="OGZ06065.1"/>
    <property type="molecule type" value="Genomic_DNA"/>
</dbReference>
<protein>
    <submittedName>
        <fullName evidence="1">Uncharacterized protein</fullName>
    </submittedName>
</protein>
<gene>
    <name evidence="1" type="ORF">A2845_01465</name>
</gene>
<evidence type="ECO:0000313" key="2">
    <source>
        <dbReference type="Proteomes" id="UP000177122"/>
    </source>
</evidence>
<evidence type="ECO:0000313" key="1">
    <source>
        <dbReference type="EMBL" id="OGZ06065.1"/>
    </source>
</evidence>
<proteinExistence type="predicted"/>
<organism evidence="1 2">
    <name type="scientific">Candidatus Lloydbacteria bacterium RIFCSPHIGHO2_01_FULL_49_22</name>
    <dbReference type="NCBI Taxonomy" id="1798658"/>
    <lineage>
        <taxon>Bacteria</taxon>
        <taxon>Candidatus Lloydiibacteriota</taxon>
    </lineage>
</organism>
<dbReference type="AlphaFoldDB" id="A0A1G2CXH1"/>
<reference evidence="1 2" key="1">
    <citation type="journal article" date="2016" name="Nat. Commun.">
        <title>Thousands of microbial genomes shed light on interconnected biogeochemical processes in an aquifer system.</title>
        <authorList>
            <person name="Anantharaman K."/>
            <person name="Brown C.T."/>
            <person name="Hug L.A."/>
            <person name="Sharon I."/>
            <person name="Castelle C.J."/>
            <person name="Probst A.J."/>
            <person name="Thomas B.C."/>
            <person name="Singh A."/>
            <person name="Wilkins M.J."/>
            <person name="Karaoz U."/>
            <person name="Brodie E.L."/>
            <person name="Williams K.H."/>
            <person name="Hubbard S.S."/>
            <person name="Banfield J.F."/>
        </authorList>
    </citation>
    <scope>NUCLEOTIDE SEQUENCE [LARGE SCALE GENOMIC DNA]</scope>
</reference>
<accession>A0A1G2CXH1</accession>
<name>A0A1G2CXH1_9BACT</name>
<dbReference type="Proteomes" id="UP000177122">
    <property type="component" value="Unassembled WGS sequence"/>
</dbReference>
<comment type="caution">
    <text evidence="1">The sequence shown here is derived from an EMBL/GenBank/DDBJ whole genome shotgun (WGS) entry which is preliminary data.</text>
</comment>
<sequence>MLMTKMADKETTAFLQKLMNPALTMRRVLVNIPMRVFSHELTRKAKWTGEAIHSCMATESRESRNKEIHHVWVVLGKEKTPHEYATFEMAELFSGDLPRMIRHPFYG</sequence>